<feature type="non-terminal residue" evidence="1">
    <location>
        <position position="1"/>
    </location>
</feature>
<sequence>MPTNKDFDGSKKKLEPKRSQVKVDLIQHLLKVVSKVGGNHVQLELNAEIIGRNSTYPIILVLEGYYENMYS</sequence>
<dbReference type="AlphaFoldDB" id="A0A371FPK6"/>
<proteinExistence type="predicted"/>
<evidence type="ECO:0000313" key="2">
    <source>
        <dbReference type="Proteomes" id="UP000257109"/>
    </source>
</evidence>
<evidence type="ECO:0000313" key="1">
    <source>
        <dbReference type="EMBL" id="RDX80284.1"/>
    </source>
</evidence>
<keyword evidence="2" id="KW-1185">Reference proteome</keyword>
<reference evidence="1" key="1">
    <citation type="submission" date="2018-05" db="EMBL/GenBank/DDBJ databases">
        <title>Draft genome of Mucuna pruriens seed.</title>
        <authorList>
            <person name="Nnadi N.E."/>
            <person name="Vos R."/>
            <person name="Hasami M.H."/>
            <person name="Devisetty U.K."/>
            <person name="Aguiy J.C."/>
        </authorList>
    </citation>
    <scope>NUCLEOTIDE SEQUENCE [LARGE SCALE GENOMIC DNA]</scope>
    <source>
        <strain evidence="1">JCA_2017</strain>
    </source>
</reference>
<dbReference type="Proteomes" id="UP000257109">
    <property type="component" value="Unassembled WGS sequence"/>
</dbReference>
<gene>
    <name evidence="1" type="ORF">CR513_39181</name>
</gene>
<name>A0A371FPK6_MUCPR</name>
<protein>
    <submittedName>
        <fullName evidence="1">Uncharacterized protein</fullName>
    </submittedName>
</protein>
<comment type="caution">
    <text evidence="1">The sequence shown here is derived from an EMBL/GenBank/DDBJ whole genome shotgun (WGS) entry which is preliminary data.</text>
</comment>
<accession>A0A371FPK6</accession>
<dbReference type="EMBL" id="QJKJ01008266">
    <property type="protein sequence ID" value="RDX80284.1"/>
    <property type="molecule type" value="Genomic_DNA"/>
</dbReference>
<organism evidence="1 2">
    <name type="scientific">Mucuna pruriens</name>
    <name type="common">Velvet bean</name>
    <name type="synonym">Dolichos pruriens</name>
    <dbReference type="NCBI Taxonomy" id="157652"/>
    <lineage>
        <taxon>Eukaryota</taxon>
        <taxon>Viridiplantae</taxon>
        <taxon>Streptophyta</taxon>
        <taxon>Embryophyta</taxon>
        <taxon>Tracheophyta</taxon>
        <taxon>Spermatophyta</taxon>
        <taxon>Magnoliopsida</taxon>
        <taxon>eudicotyledons</taxon>
        <taxon>Gunneridae</taxon>
        <taxon>Pentapetalae</taxon>
        <taxon>rosids</taxon>
        <taxon>fabids</taxon>
        <taxon>Fabales</taxon>
        <taxon>Fabaceae</taxon>
        <taxon>Papilionoideae</taxon>
        <taxon>50 kb inversion clade</taxon>
        <taxon>NPAAA clade</taxon>
        <taxon>indigoferoid/millettioid clade</taxon>
        <taxon>Phaseoleae</taxon>
        <taxon>Mucuna</taxon>
    </lineage>
</organism>